<protein>
    <submittedName>
        <fullName evidence="2">Uncharacterized protein</fullName>
    </submittedName>
</protein>
<dbReference type="AlphaFoldDB" id="A0A8I3A4T4"/>
<feature type="region of interest" description="Disordered" evidence="1">
    <location>
        <begin position="1"/>
        <end position="37"/>
    </location>
</feature>
<dbReference type="OrthoDB" id="2504896at2759"/>
<evidence type="ECO:0000313" key="2">
    <source>
        <dbReference type="EMBL" id="KAG6371558.1"/>
    </source>
</evidence>
<comment type="caution">
    <text evidence="2">The sequence shown here is derived from an EMBL/GenBank/DDBJ whole genome shotgun (WGS) entry which is preliminary data.</text>
</comment>
<dbReference type="EMBL" id="JAGFBS010000033">
    <property type="protein sequence ID" value="KAG6371558.1"/>
    <property type="molecule type" value="Genomic_DNA"/>
</dbReference>
<dbReference type="Proteomes" id="UP000683000">
    <property type="component" value="Unassembled WGS sequence"/>
</dbReference>
<sequence>MANSDKLEPVSSESSKDGPDAVTPPLQNGTRSGPTPAIDGLNGLVTPILPLWITPLPLPLLHHPQRSLFIPHPKRFNAVNINRKFLQKNSTSSAVDSFTAATKAGSLACILLSLPHFLPLTFPAAWLSLIPPTSHSKLVTSHP</sequence>
<name>A0A8I3A4T4_9AGAM</name>
<organism evidence="2 3">
    <name type="scientific">Boletus reticuloceps</name>
    <dbReference type="NCBI Taxonomy" id="495285"/>
    <lineage>
        <taxon>Eukaryota</taxon>
        <taxon>Fungi</taxon>
        <taxon>Dikarya</taxon>
        <taxon>Basidiomycota</taxon>
        <taxon>Agaricomycotina</taxon>
        <taxon>Agaricomycetes</taxon>
        <taxon>Agaricomycetidae</taxon>
        <taxon>Boletales</taxon>
        <taxon>Boletineae</taxon>
        <taxon>Boletaceae</taxon>
        <taxon>Boletoideae</taxon>
        <taxon>Boletus</taxon>
    </lineage>
</organism>
<evidence type="ECO:0000313" key="3">
    <source>
        <dbReference type="Proteomes" id="UP000683000"/>
    </source>
</evidence>
<proteinExistence type="predicted"/>
<evidence type="ECO:0000256" key="1">
    <source>
        <dbReference type="SAM" id="MobiDB-lite"/>
    </source>
</evidence>
<gene>
    <name evidence="2" type="ORF">JVT61DRAFT_9264</name>
</gene>
<accession>A0A8I3A4T4</accession>
<reference evidence="2" key="1">
    <citation type="submission" date="2021-03" db="EMBL/GenBank/DDBJ databases">
        <title>Evolutionary innovations through gain and loss of genes in the ectomycorrhizal Boletales.</title>
        <authorList>
            <person name="Wu G."/>
            <person name="Miyauchi S."/>
            <person name="Morin E."/>
            <person name="Yang Z.-L."/>
            <person name="Xu J."/>
            <person name="Martin F.M."/>
        </authorList>
    </citation>
    <scope>NUCLEOTIDE SEQUENCE</scope>
    <source>
        <strain evidence="2">BR01</strain>
    </source>
</reference>
<feature type="compositionally biased region" description="Basic and acidic residues" evidence="1">
    <location>
        <begin position="1"/>
        <end position="19"/>
    </location>
</feature>
<keyword evidence="3" id="KW-1185">Reference proteome</keyword>